<dbReference type="InterPro" id="IPR014001">
    <property type="entry name" value="Helicase_ATP-bd"/>
</dbReference>
<dbReference type="Pfam" id="PF00271">
    <property type="entry name" value="Helicase_C"/>
    <property type="match status" value="1"/>
</dbReference>
<evidence type="ECO:0000256" key="1">
    <source>
        <dbReference type="ARBA" id="ARBA00004604"/>
    </source>
</evidence>
<evidence type="ECO:0000259" key="12">
    <source>
        <dbReference type="PROSITE" id="PS51194"/>
    </source>
</evidence>
<comment type="catalytic activity">
    <reaction evidence="9">
        <text>ATP + H2O = ADP + phosphate + H(+)</text>
        <dbReference type="Rhea" id="RHEA:13065"/>
        <dbReference type="ChEBI" id="CHEBI:15377"/>
        <dbReference type="ChEBI" id="CHEBI:15378"/>
        <dbReference type="ChEBI" id="CHEBI:30616"/>
        <dbReference type="ChEBI" id="CHEBI:43474"/>
        <dbReference type="ChEBI" id="CHEBI:456216"/>
        <dbReference type="EC" id="3.6.4.13"/>
    </reaction>
</comment>
<keyword evidence="2" id="KW-0690">Ribosome biogenesis</keyword>
<comment type="subcellular location">
    <subcellularLocation>
        <location evidence="1">Nucleus</location>
        <location evidence="1">Nucleolus</location>
    </subcellularLocation>
</comment>
<dbReference type="PANTHER" id="PTHR24031">
    <property type="entry name" value="RNA HELICASE"/>
    <property type="match status" value="1"/>
</dbReference>
<evidence type="ECO:0000256" key="4">
    <source>
        <dbReference type="ARBA" id="ARBA00022741"/>
    </source>
</evidence>
<evidence type="ECO:0000313" key="13">
    <source>
        <dbReference type="EMBL" id="CAG8456928.1"/>
    </source>
</evidence>
<dbReference type="SMART" id="SM00487">
    <property type="entry name" value="DEXDc"/>
    <property type="match status" value="1"/>
</dbReference>
<dbReference type="Gene3D" id="3.40.50.300">
    <property type="entry name" value="P-loop containing nucleotide triphosphate hydrolases"/>
    <property type="match status" value="2"/>
</dbReference>
<gene>
    <name evidence="13" type="ORF">AMORRO_LOCUS1201</name>
</gene>
<evidence type="ECO:0000256" key="3">
    <source>
        <dbReference type="ARBA" id="ARBA00022552"/>
    </source>
</evidence>
<comment type="domain">
    <text evidence="9">The Q motif is unique to and characteristic of the DEAD box family of RNA helicases and controls ATP binding and hydrolysis.</text>
</comment>
<dbReference type="PROSITE" id="PS00039">
    <property type="entry name" value="DEAD_ATP_HELICASE"/>
    <property type="match status" value="1"/>
</dbReference>
<protein>
    <recommendedName>
        <fullName evidence="9">ATP-dependent RNA helicase</fullName>
        <ecNumber evidence="9">3.6.4.13</ecNumber>
    </recommendedName>
</protein>
<keyword evidence="6 9" id="KW-0347">Helicase</keyword>
<dbReference type="AlphaFoldDB" id="A0A9N8VIL1"/>
<evidence type="ECO:0000256" key="7">
    <source>
        <dbReference type="ARBA" id="ARBA00022840"/>
    </source>
</evidence>
<dbReference type="GO" id="GO:0003724">
    <property type="term" value="F:RNA helicase activity"/>
    <property type="evidence" value="ECO:0007669"/>
    <property type="project" value="UniProtKB-EC"/>
</dbReference>
<name>A0A9N8VIL1_9GLOM</name>
<comment type="caution">
    <text evidence="13">The sequence shown here is derived from an EMBL/GenBank/DDBJ whole genome shotgun (WGS) entry which is preliminary data.</text>
</comment>
<comment type="function">
    <text evidence="9">RNA helicase.</text>
</comment>
<dbReference type="Pfam" id="PF00270">
    <property type="entry name" value="DEAD"/>
    <property type="match status" value="1"/>
</dbReference>
<reference evidence="13" key="1">
    <citation type="submission" date="2021-06" db="EMBL/GenBank/DDBJ databases">
        <authorList>
            <person name="Kallberg Y."/>
            <person name="Tangrot J."/>
            <person name="Rosling A."/>
        </authorList>
    </citation>
    <scope>NUCLEOTIDE SEQUENCE</scope>
    <source>
        <strain evidence="13">CL551</strain>
    </source>
</reference>
<dbReference type="OrthoDB" id="422663at2759"/>
<accession>A0A9N8VIL1</accession>
<dbReference type="SMART" id="SM01178">
    <property type="entry name" value="DUF4217"/>
    <property type="match status" value="1"/>
</dbReference>
<dbReference type="PROSITE" id="PS51194">
    <property type="entry name" value="HELICASE_CTER"/>
    <property type="match status" value="1"/>
</dbReference>
<keyword evidence="14" id="KW-1185">Reference proteome</keyword>
<dbReference type="GO" id="GO:0016787">
    <property type="term" value="F:hydrolase activity"/>
    <property type="evidence" value="ECO:0007669"/>
    <property type="project" value="UniProtKB-KW"/>
</dbReference>
<keyword evidence="7 9" id="KW-0067">ATP-binding</keyword>
<organism evidence="13 14">
    <name type="scientific">Acaulospora morrowiae</name>
    <dbReference type="NCBI Taxonomy" id="94023"/>
    <lineage>
        <taxon>Eukaryota</taxon>
        <taxon>Fungi</taxon>
        <taxon>Fungi incertae sedis</taxon>
        <taxon>Mucoromycota</taxon>
        <taxon>Glomeromycotina</taxon>
        <taxon>Glomeromycetes</taxon>
        <taxon>Diversisporales</taxon>
        <taxon>Acaulosporaceae</taxon>
        <taxon>Acaulospora</taxon>
    </lineage>
</organism>
<dbReference type="GO" id="GO:0006364">
    <property type="term" value="P:rRNA processing"/>
    <property type="evidence" value="ECO:0007669"/>
    <property type="project" value="UniProtKB-KW"/>
</dbReference>
<dbReference type="InterPro" id="IPR001650">
    <property type="entry name" value="Helicase_C-like"/>
</dbReference>
<dbReference type="Pfam" id="PF13959">
    <property type="entry name" value="CTE_SPB4"/>
    <property type="match status" value="1"/>
</dbReference>
<dbReference type="GO" id="GO:0005730">
    <property type="term" value="C:nucleolus"/>
    <property type="evidence" value="ECO:0007669"/>
    <property type="project" value="UniProtKB-SubCell"/>
</dbReference>
<keyword evidence="4 9" id="KW-0547">Nucleotide-binding</keyword>
<dbReference type="InterPro" id="IPR011545">
    <property type="entry name" value="DEAD/DEAH_box_helicase_dom"/>
</dbReference>
<keyword evidence="3" id="KW-0698">rRNA processing</keyword>
<comment type="similarity">
    <text evidence="9">Belongs to the DEAD box helicase family.</text>
</comment>
<sequence>MDDDKLILNLVFQDSPSERTSIRSKIKEVRGGWKEKNRIRRSLKKNAANSHKADVVKAENKELEKFNEKSKFNKKILPDNKQRQNEANLRPSKEESGTLVKKHVISSIFTYNPEIIDVNGDANALQQTHDQPSNAPVKGASTFVGMGLDHDLVSNMEEKLGVVNPTNIQRRAIPIINNDDADVVVQAETGSGKTLTYLLPVVHRLMRATADVQDTSSISRSVGTLAIILAPTRELTRQILSVINSLIDIPPSKLGKRHLKHWMVSGLVVGGEKRQSEKARLRKGVNILVSTPGRLLDHLQNTKSFKVKSLRWLVLDEADRLLEMGFEETLKSILKVLDEKTKGDDVHKDPKNQLFTSPTWPKRRQTILCSATLRDDVQRLAGYSLVNPTFVRGNNEHYGSIDPRTFNYTTPNQLKQNYVITPAKLRLVTLTAILKSIFSPESSETLKSRKIIVFLSCRDSVDFHFDLFVHSEKIGEEKDEELTPDDEEHYEFSEGSCEMSKIIPGAPIYRLHGELLQNVRTKIFNNFSEAESGILFCTDVAARGLDLPDVSKIIQYDPPTDLKDYVHRVGRTARLGKKGEAIIFLLPSEIEYIHALKSHEIHAEPVQVEALLEGLSPKGKSESYELEATKIQLNFEGYVLSNSERTKTARKAFLSYIRAYATHSSSEKHIFHIKKLHLGHVAKSFGLREAPSDINYNPNNPNENNKNKKMTTKKIKVSSRSSTNKRKFDSLISEFSAGDYSSMFLTSHSAQNSTRIIRAEIHDAQYYVQCTFSEACVKDFESQNQITLTSIKGANIIIREFTIIHHNDTTSNIILNITLEIKNFVYSTNIVPESEYSLRYICDDTDCRIGMKYISIQKGNPFENPGWKELEERINSMSCRIVPPDQRKILDAIPEWTDNESSVTISSPDSIECALESPGERVVESDEELSANISDEQIKFIRKGALKRRNEEKNEYCKRTKFSDED</sequence>
<dbReference type="InterPro" id="IPR025313">
    <property type="entry name" value="SPB4-like_CTE"/>
</dbReference>
<feature type="domain" description="Helicase C-terminal" evidence="12">
    <location>
        <begin position="413"/>
        <end position="612"/>
    </location>
</feature>
<dbReference type="PROSITE" id="PS51192">
    <property type="entry name" value="HELICASE_ATP_BIND_1"/>
    <property type="match status" value="1"/>
</dbReference>
<dbReference type="Proteomes" id="UP000789342">
    <property type="component" value="Unassembled WGS sequence"/>
</dbReference>
<dbReference type="SMART" id="SM00490">
    <property type="entry name" value="HELICc"/>
    <property type="match status" value="1"/>
</dbReference>
<dbReference type="SUPFAM" id="SSF52540">
    <property type="entry name" value="P-loop containing nucleoside triphosphate hydrolases"/>
    <property type="match status" value="1"/>
</dbReference>
<evidence type="ECO:0000256" key="6">
    <source>
        <dbReference type="ARBA" id="ARBA00022806"/>
    </source>
</evidence>
<dbReference type="EC" id="3.6.4.13" evidence="9"/>
<feature type="region of interest" description="Disordered" evidence="10">
    <location>
        <begin position="690"/>
        <end position="720"/>
    </location>
</feature>
<evidence type="ECO:0000256" key="10">
    <source>
        <dbReference type="SAM" id="MobiDB-lite"/>
    </source>
</evidence>
<feature type="domain" description="Helicase ATP-binding" evidence="11">
    <location>
        <begin position="174"/>
        <end position="391"/>
    </location>
</feature>
<evidence type="ECO:0000256" key="9">
    <source>
        <dbReference type="RuleBase" id="RU365068"/>
    </source>
</evidence>
<feature type="compositionally biased region" description="Low complexity" evidence="10">
    <location>
        <begin position="694"/>
        <end position="704"/>
    </location>
</feature>
<feature type="compositionally biased region" description="Basic residues" evidence="10">
    <location>
        <begin position="707"/>
        <end position="717"/>
    </location>
</feature>
<dbReference type="InterPro" id="IPR000629">
    <property type="entry name" value="RNA-helicase_DEAD-box_CS"/>
</dbReference>
<proteinExistence type="inferred from homology"/>
<evidence type="ECO:0000256" key="2">
    <source>
        <dbReference type="ARBA" id="ARBA00022517"/>
    </source>
</evidence>
<evidence type="ECO:0000256" key="5">
    <source>
        <dbReference type="ARBA" id="ARBA00022801"/>
    </source>
</evidence>
<evidence type="ECO:0000313" key="14">
    <source>
        <dbReference type="Proteomes" id="UP000789342"/>
    </source>
</evidence>
<dbReference type="EMBL" id="CAJVPV010000434">
    <property type="protein sequence ID" value="CAG8456928.1"/>
    <property type="molecule type" value="Genomic_DNA"/>
</dbReference>
<dbReference type="GO" id="GO:0003723">
    <property type="term" value="F:RNA binding"/>
    <property type="evidence" value="ECO:0007669"/>
    <property type="project" value="UniProtKB-UniRule"/>
</dbReference>
<keyword evidence="5 9" id="KW-0378">Hydrolase</keyword>
<dbReference type="GO" id="GO:0005524">
    <property type="term" value="F:ATP binding"/>
    <property type="evidence" value="ECO:0007669"/>
    <property type="project" value="UniProtKB-UniRule"/>
</dbReference>
<keyword evidence="8 9" id="KW-0694">RNA-binding</keyword>
<evidence type="ECO:0000256" key="8">
    <source>
        <dbReference type="ARBA" id="ARBA00022884"/>
    </source>
</evidence>
<dbReference type="CDD" id="cd18787">
    <property type="entry name" value="SF2_C_DEAD"/>
    <property type="match status" value="1"/>
</dbReference>
<dbReference type="CDD" id="cd17949">
    <property type="entry name" value="DEADc_DDX31"/>
    <property type="match status" value="1"/>
</dbReference>
<dbReference type="InterPro" id="IPR027417">
    <property type="entry name" value="P-loop_NTPase"/>
</dbReference>
<dbReference type="Gene3D" id="2.40.50.960">
    <property type="match status" value="1"/>
</dbReference>
<evidence type="ECO:0000259" key="11">
    <source>
        <dbReference type="PROSITE" id="PS51192"/>
    </source>
</evidence>